<dbReference type="EMBL" id="JACXAE010000104">
    <property type="protein sequence ID" value="MBD2777049.1"/>
    <property type="molecule type" value="Genomic_DNA"/>
</dbReference>
<comment type="caution">
    <text evidence="1">The sequence shown here is derived from an EMBL/GenBank/DDBJ whole genome shotgun (WGS) entry which is preliminary data.</text>
</comment>
<evidence type="ECO:0000313" key="2">
    <source>
        <dbReference type="Proteomes" id="UP000629098"/>
    </source>
</evidence>
<reference evidence="1" key="1">
    <citation type="submission" date="2020-09" db="EMBL/GenBank/DDBJ databases">
        <title>Iningainema tapete sp. nov. (Scytonemataceae, Cyanobacteria) from greenhouses in central Florida (USA) produces two types of nodularin with biosynthetic potential for microcystin-LR and anabaenopeptins.</title>
        <authorList>
            <person name="Berthold D.E."/>
            <person name="Lefler F.W."/>
            <person name="Huang I.-S."/>
            <person name="Abdulla H."/>
            <person name="Zimba P.V."/>
            <person name="Laughinghouse H.D. IV."/>
        </authorList>
    </citation>
    <scope>NUCLEOTIDE SEQUENCE</scope>
    <source>
        <strain evidence="1">BLCCT55</strain>
    </source>
</reference>
<sequence>MGQYYKFINTTKKVESTVSLPFNFGLPWAKNLESYSQEELKEKFDYVKKNNNWSENDEVIAIGDYGNILYYPNK</sequence>
<protein>
    <submittedName>
        <fullName evidence="1">Uncharacterized protein</fullName>
    </submittedName>
</protein>
<accession>A0A8J6XRK6</accession>
<proteinExistence type="predicted"/>
<evidence type="ECO:0000313" key="1">
    <source>
        <dbReference type="EMBL" id="MBD2777049.1"/>
    </source>
</evidence>
<dbReference type="Proteomes" id="UP000629098">
    <property type="component" value="Unassembled WGS sequence"/>
</dbReference>
<gene>
    <name evidence="1" type="ORF">ICL16_34635</name>
</gene>
<keyword evidence="2" id="KW-1185">Reference proteome</keyword>
<dbReference type="AlphaFoldDB" id="A0A8J6XRK6"/>
<organism evidence="1 2">
    <name type="scientific">Iningainema tapete BLCC-T55</name>
    <dbReference type="NCBI Taxonomy" id="2748662"/>
    <lineage>
        <taxon>Bacteria</taxon>
        <taxon>Bacillati</taxon>
        <taxon>Cyanobacteriota</taxon>
        <taxon>Cyanophyceae</taxon>
        <taxon>Nostocales</taxon>
        <taxon>Scytonemataceae</taxon>
        <taxon>Iningainema tapete</taxon>
    </lineage>
</organism>
<dbReference type="RefSeq" id="WP_190836113.1">
    <property type="nucleotide sequence ID" value="NZ_CAWPPI010000104.1"/>
</dbReference>
<name>A0A8J6XRK6_9CYAN</name>